<keyword evidence="5 8" id="KW-0804">Transcription</keyword>
<gene>
    <name evidence="10" type="ORF">F3Y22_tig00111983pilonHSYRG00035</name>
</gene>
<dbReference type="PROSITE" id="PS51745">
    <property type="entry name" value="PB1"/>
    <property type="match status" value="1"/>
</dbReference>
<evidence type="ECO:0000256" key="5">
    <source>
        <dbReference type="ARBA" id="ARBA00023163"/>
    </source>
</evidence>
<dbReference type="Gene3D" id="3.10.20.90">
    <property type="entry name" value="Phosphatidylinositol 3-kinase Catalytic Subunit, Chain A, domain 1"/>
    <property type="match status" value="1"/>
</dbReference>
<dbReference type="PANTHER" id="PTHR31734:SF94">
    <property type="entry name" value="AUXIN-RESPONSIVE PROTEIN IAA30"/>
    <property type="match status" value="1"/>
</dbReference>
<dbReference type="GO" id="GO:0009734">
    <property type="term" value="P:auxin-activated signaling pathway"/>
    <property type="evidence" value="ECO:0007669"/>
    <property type="project" value="UniProtKB-UniRule"/>
</dbReference>
<keyword evidence="4 8" id="KW-0805">Transcription regulation</keyword>
<reference evidence="10" key="1">
    <citation type="submission" date="2019-09" db="EMBL/GenBank/DDBJ databases">
        <title>Draft genome information of white flower Hibiscus syriacus.</title>
        <authorList>
            <person name="Kim Y.-M."/>
        </authorList>
    </citation>
    <scope>NUCLEOTIDE SEQUENCE [LARGE SCALE GENOMIC DNA]</scope>
    <source>
        <strain evidence="10">YM2019G1</strain>
    </source>
</reference>
<evidence type="ECO:0000313" key="11">
    <source>
        <dbReference type="Proteomes" id="UP000436088"/>
    </source>
</evidence>
<evidence type="ECO:0000256" key="2">
    <source>
        <dbReference type="ARBA" id="ARBA00006728"/>
    </source>
</evidence>
<evidence type="ECO:0000256" key="4">
    <source>
        <dbReference type="ARBA" id="ARBA00023015"/>
    </source>
</evidence>
<keyword evidence="11" id="KW-1185">Reference proteome</keyword>
<evidence type="ECO:0000256" key="6">
    <source>
        <dbReference type="ARBA" id="ARBA00023242"/>
    </source>
</evidence>
<keyword evidence="7 8" id="KW-0927">Auxin signaling pathway</keyword>
<dbReference type="InterPro" id="IPR003311">
    <property type="entry name" value="AUX_IAA"/>
</dbReference>
<comment type="caution">
    <text evidence="10">The sequence shown here is derived from an EMBL/GenBank/DDBJ whole genome shotgun (WGS) entry which is preliminary data.</text>
</comment>
<evidence type="ECO:0000313" key="10">
    <source>
        <dbReference type="EMBL" id="KAE8671232.1"/>
    </source>
</evidence>
<dbReference type="AlphaFoldDB" id="A0A6A2X7T1"/>
<protein>
    <recommendedName>
        <fullName evidence="8">Auxin-responsive protein</fullName>
    </recommendedName>
</protein>
<keyword evidence="6 8" id="KW-0539">Nucleus</keyword>
<dbReference type="EMBL" id="VEPZ02001477">
    <property type="protein sequence ID" value="KAE8671232.1"/>
    <property type="molecule type" value="Genomic_DNA"/>
</dbReference>
<comment type="subunit">
    <text evidence="8">Homodimers and heterodimers.</text>
</comment>
<evidence type="ECO:0000256" key="8">
    <source>
        <dbReference type="RuleBase" id="RU004549"/>
    </source>
</evidence>
<comment type="subcellular location">
    <subcellularLocation>
        <location evidence="1 8">Nucleus</location>
    </subcellularLocation>
</comment>
<evidence type="ECO:0000256" key="3">
    <source>
        <dbReference type="ARBA" id="ARBA00022491"/>
    </source>
</evidence>
<evidence type="ECO:0000259" key="9">
    <source>
        <dbReference type="PROSITE" id="PS51745"/>
    </source>
</evidence>
<organism evidence="10 11">
    <name type="scientific">Hibiscus syriacus</name>
    <name type="common">Rose of Sharon</name>
    <dbReference type="NCBI Taxonomy" id="106335"/>
    <lineage>
        <taxon>Eukaryota</taxon>
        <taxon>Viridiplantae</taxon>
        <taxon>Streptophyta</taxon>
        <taxon>Embryophyta</taxon>
        <taxon>Tracheophyta</taxon>
        <taxon>Spermatophyta</taxon>
        <taxon>Magnoliopsida</taxon>
        <taxon>eudicotyledons</taxon>
        <taxon>Gunneridae</taxon>
        <taxon>Pentapetalae</taxon>
        <taxon>rosids</taxon>
        <taxon>malvids</taxon>
        <taxon>Malvales</taxon>
        <taxon>Malvaceae</taxon>
        <taxon>Malvoideae</taxon>
        <taxon>Hibiscus</taxon>
    </lineage>
</organism>
<dbReference type="Proteomes" id="UP000436088">
    <property type="component" value="Unassembled WGS sequence"/>
</dbReference>
<dbReference type="Pfam" id="PF02309">
    <property type="entry name" value="AUX_IAA"/>
    <property type="match status" value="1"/>
</dbReference>
<sequence>MGRAAGSSPSSSFESSSNHFFGAGAASSSMDFGTDLRLGLSISTSPPYAREQPMLRQVLGEEEDECNSATFFVKVYMEGIPIGRKLDLLAHDDYYDLIRSLQHMFNTNIIWAEAEVDGDHYEKYPVLIYEDKEGDWMMVGDVPWEMFLSTVRRLKISKC</sequence>
<evidence type="ECO:0000256" key="7">
    <source>
        <dbReference type="ARBA" id="ARBA00023294"/>
    </source>
</evidence>
<dbReference type="InterPro" id="IPR033389">
    <property type="entry name" value="AUX/IAA_dom"/>
</dbReference>
<accession>A0A6A2X7T1</accession>
<keyword evidence="3 8" id="KW-0678">Repressor</keyword>
<dbReference type="SUPFAM" id="SSF54277">
    <property type="entry name" value="CAD &amp; PB1 domains"/>
    <property type="match status" value="1"/>
</dbReference>
<comment type="similarity">
    <text evidence="2 8">Belongs to the Aux/IAA family.</text>
</comment>
<proteinExistence type="inferred from homology"/>
<name>A0A6A2X7T1_HIBSY</name>
<evidence type="ECO:0000256" key="1">
    <source>
        <dbReference type="ARBA" id="ARBA00004123"/>
    </source>
</evidence>
<comment type="function">
    <text evidence="8">Aux/IAA proteins are short-lived transcriptional factors that function as repressors of early auxin response genes at low auxin concentrations.</text>
</comment>
<feature type="domain" description="PB1" evidence="9">
    <location>
        <begin position="70"/>
        <end position="159"/>
    </location>
</feature>
<dbReference type="PANTHER" id="PTHR31734">
    <property type="entry name" value="AUXIN-RESPONSIVE PROTEIN IAA17"/>
    <property type="match status" value="1"/>
</dbReference>
<dbReference type="InterPro" id="IPR053793">
    <property type="entry name" value="PB1-like"/>
</dbReference>
<dbReference type="GO" id="GO:0005634">
    <property type="term" value="C:nucleus"/>
    <property type="evidence" value="ECO:0007669"/>
    <property type="project" value="UniProtKB-SubCell"/>
</dbReference>
<dbReference type="GO" id="GO:0006355">
    <property type="term" value="P:regulation of DNA-templated transcription"/>
    <property type="evidence" value="ECO:0007669"/>
    <property type="project" value="InterPro"/>
</dbReference>